<gene>
    <name evidence="1" type="ordered locus">RSal33209_0218</name>
</gene>
<accession>A9WLU8</accession>
<dbReference type="AlphaFoldDB" id="A9WLU8"/>
<evidence type="ECO:0000313" key="1">
    <source>
        <dbReference type="EMBL" id="ABY21974.1"/>
    </source>
</evidence>
<reference evidence="2" key="1">
    <citation type="journal article" date="2008" name="J. Bacteriol.">
        <title>Genome sequence of the fish pathogen Renibacterium salmoninarum suggests reductive evolution away from an environmental Arthrobacter ancestor.</title>
        <authorList>
            <person name="Wiens G.D."/>
            <person name="Rockey D.D."/>
            <person name="Wu Z."/>
            <person name="Chang J."/>
            <person name="Levy R."/>
            <person name="Crane S."/>
            <person name="Chen D.S."/>
            <person name="Capri G.R."/>
            <person name="Burnett J.R."/>
            <person name="Sudheesh P.S."/>
            <person name="Schipma M.J."/>
            <person name="Burd H."/>
            <person name="Bhattacharyya A."/>
            <person name="Rhodes L.D."/>
            <person name="Kaul R."/>
            <person name="Strom M.S."/>
        </authorList>
    </citation>
    <scope>NUCLEOTIDE SEQUENCE [LARGE SCALE GENOMIC DNA]</scope>
    <source>
        <strain evidence="2">ATCC 33209 / DSM 20767 / JCM 11484 / NBRC 15589 / NCIMB 2235</strain>
    </source>
</reference>
<dbReference type="HOGENOM" id="CLU_2452467_0_0_11"/>
<dbReference type="STRING" id="288705.RSal33209_0218"/>
<evidence type="ECO:0000313" key="2">
    <source>
        <dbReference type="Proteomes" id="UP000002007"/>
    </source>
</evidence>
<dbReference type="KEGG" id="rsa:RSal33209_0218"/>
<sequence>MLAASRPEEAFAALEALAKFSAGARGGRVEFLRVQALAALGRTVEAAEALKAGITVPDLHEGENSLAALWQQVCPGADIPAAYQFGMSD</sequence>
<dbReference type="Proteomes" id="UP000002007">
    <property type="component" value="Chromosome"/>
</dbReference>
<proteinExistence type="predicted"/>
<name>A9WLU8_RENSM</name>
<organism evidence="1 2">
    <name type="scientific">Renibacterium salmoninarum (strain ATCC 33209 / DSM 20767 / JCM 11484 / NBRC 15589 / NCIMB 2235)</name>
    <dbReference type="NCBI Taxonomy" id="288705"/>
    <lineage>
        <taxon>Bacteria</taxon>
        <taxon>Bacillati</taxon>
        <taxon>Actinomycetota</taxon>
        <taxon>Actinomycetes</taxon>
        <taxon>Micrococcales</taxon>
        <taxon>Micrococcaceae</taxon>
        <taxon>Renibacterium</taxon>
    </lineage>
</organism>
<protein>
    <submittedName>
        <fullName evidence="1">Protein CDC27Hs</fullName>
    </submittedName>
</protein>
<keyword evidence="2" id="KW-1185">Reference proteome</keyword>
<dbReference type="EMBL" id="CP000910">
    <property type="protein sequence ID" value="ABY21974.1"/>
    <property type="molecule type" value="Genomic_DNA"/>
</dbReference>